<dbReference type="EMBL" id="BMEY01000001">
    <property type="protein sequence ID" value="GGA61093.1"/>
    <property type="molecule type" value="Genomic_DNA"/>
</dbReference>
<feature type="region of interest" description="Disordered" evidence="1">
    <location>
        <begin position="1"/>
        <end position="42"/>
    </location>
</feature>
<protein>
    <submittedName>
        <fullName evidence="3">Uncharacterized protein</fullName>
    </submittedName>
</protein>
<evidence type="ECO:0000256" key="1">
    <source>
        <dbReference type="SAM" id="MobiDB-lite"/>
    </source>
</evidence>
<accession>A0A916RLU2</accession>
<evidence type="ECO:0000256" key="2">
    <source>
        <dbReference type="SAM" id="Phobius"/>
    </source>
</evidence>
<sequence>MKELTPENHKDDLEKLIEDINEGTSQSNKESNEELEEINKKDVEPKLNNELVEISEEINEQKNEVVNLDEELIQENIDRVESDDEIIELNDKVLHPEINVLNLPPRREVHSQNNQKVHFKISKPFIRLAFVIILLAVVLGISFYFNPNLLGL</sequence>
<reference evidence="3" key="2">
    <citation type="submission" date="2020-09" db="EMBL/GenBank/DDBJ databases">
        <authorList>
            <person name="Sun Q."/>
            <person name="Zhou Y."/>
        </authorList>
    </citation>
    <scope>NUCLEOTIDE SEQUENCE</scope>
    <source>
        <strain evidence="3">CGMCC 1.12408</strain>
    </source>
</reference>
<name>A0A916RLU2_9BACI</name>
<evidence type="ECO:0000313" key="3">
    <source>
        <dbReference type="EMBL" id="GGA61093.1"/>
    </source>
</evidence>
<keyword evidence="2" id="KW-0472">Membrane</keyword>
<feature type="transmembrane region" description="Helical" evidence="2">
    <location>
        <begin position="125"/>
        <end position="145"/>
    </location>
</feature>
<proteinExistence type="predicted"/>
<keyword evidence="2" id="KW-0812">Transmembrane</keyword>
<gene>
    <name evidence="3" type="ORF">GCM10008025_01360</name>
</gene>
<comment type="caution">
    <text evidence="3">The sequence shown here is derived from an EMBL/GenBank/DDBJ whole genome shotgun (WGS) entry which is preliminary data.</text>
</comment>
<reference evidence="3" key="1">
    <citation type="journal article" date="2014" name="Int. J. Syst. Evol. Microbiol.">
        <title>Complete genome sequence of Corynebacterium casei LMG S-19264T (=DSM 44701T), isolated from a smear-ripened cheese.</title>
        <authorList>
            <consortium name="US DOE Joint Genome Institute (JGI-PGF)"/>
            <person name="Walter F."/>
            <person name="Albersmeier A."/>
            <person name="Kalinowski J."/>
            <person name="Ruckert C."/>
        </authorList>
    </citation>
    <scope>NUCLEOTIDE SEQUENCE</scope>
    <source>
        <strain evidence="3">CGMCC 1.12408</strain>
    </source>
</reference>
<keyword evidence="4" id="KW-1185">Reference proteome</keyword>
<feature type="compositionally biased region" description="Basic and acidic residues" evidence="1">
    <location>
        <begin position="1"/>
        <end position="18"/>
    </location>
</feature>
<dbReference type="RefSeq" id="WP_188382753.1">
    <property type="nucleotide sequence ID" value="NZ_BMEY01000001.1"/>
</dbReference>
<organism evidence="3 4">
    <name type="scientific">Ornithinibacillus halotolerans</name>
    <dbReference type="NCBI Taxonomy" id="1274357"/>
    <lineage>
        <taxon>Bacteria</taxon>
        <taxon>Bacillati</taxon>
        <taxon>Bacillota</taxon>
        <taxon>Bacilli</taxon>
        <taxon>Bacillales</taxon>
        <taxon>Bacillaceae</taxon>
        <taxon>Ornithinibacillus</taxon>
    </lineage>
</organism>
<keyword evidence="2" id="KW-1133">Transmembrane helix</keyword>
<evidence type="ECO:0000313" key="4">
    <source>
        <dbReference type="Proteomes" id="UP000613512"/>
    </source>
</evidence>
<dbReference type="Proteomes" id="UP000613512">
    <property type="component" value="Unassembled WGS sequence"/>
</dbReference>
<dbReference type="AlphaFoldDB" id="A0A916RLU2"/>